<dbReference type="Pfam" id="PF00027">
    <property type="entry name" value="cNMP_binding"/>
    <property type="match status" value="1"/>
</dbReference>
<dbReference type="PROSITE" id="PS50042">
    <property type="entry name" value="CNMP_BINDING_3"/>
    <property type="match status" value="1"/>
</dbReference>
<feature type="domain" description="CBS" evidence="4">
    <location>
        <begin position="213"/>
        <end position="269"/>
    </location>
</feature>
<dbReference type="InterPro" id="IPR014710">
    <property type="entry name" value="RmlC-like_jellyroll"/>
</dbReference>
<reference evidence="5 6" key="2">
    <citation type="submission" date="2015-10" db="EMBL/GenBank/DDBJ databases">
        <title>Draft Genome Sequence of Prosthecomicrobium hirschii ATCC 27832.</title>
        <authorList>
            <person name="Daniel J."/>
            <person name="Givan S.A."/>
            <person name="Brun Y.V."/>
            <person name="Brown P.J."/>
        </authorList>
    </citation>
    <scope>NUCLEOTIDE SEQUENCE [LARGE SCALE GENOMIC DNA]</scope>
    <source>
        <strain evidence="5 6">16</strain>
    </source>
</reference>
<dbReference type="InterPro" id="IPR005105">
    <property type="entry name" value="GlnD_Uridyltrans_N"/>
</dbReference>
<dbReference type="Pfam" id="PF03445">
    <property type="entry name" value="DUF294"/>
    <property type="match status" value="1"/>
</dbReference>
<dbReference type="EMBL" id="LJYW01000001">
    <property type="protein sequence ID" value="KPL52845.1"/>
    <property type="molecule type" value="Genomic_DNA"/>
</dbReference>
<dbReference type="CDD" id="cd00038">
    <property type="entry name" value="CAP_ED"/>
    <property type="match status" value="1"/>
</dbReference>
<dbReference type="Gene3D" id="2.60.120.10">
    <property type="entry name" value="Jelly Rolls"/>
    <property type="match status" value="1"/>
</dbReference>
<dbReference type="CDD" id="cd05401">
    <property type="entry name" value="NT_GlnE_GlnD_like"/>
    <property type="match status" value="1"/>
</dbReference>
<dbReference type="InterPro" id="IPR000595">
    <property type="entry name" value="cNMP-bd_dom"/>
</dbReference>
<dbReference type="PROSITE" id="PS51371">
    <property type="entry name" value="CBS"/>
    <property type="match status" value="1"/>
</dbReference>
<evidence type="ECO:0000256" key="1">
    <source>
        <dbReference type="ARBA" id="ARBA00023122"/>
    </source>
</evidence>
<dbReference type="RefSeq" id="WP_054359008.1">
    <property type="nucleotide sequence ID" value="NZ_LJYW01000001.1"/>
</dbReference>
<evidence type="ECO:0008006" key="7">
    <source>
        <dbReference type="Google" id="ProtNLM"/>
    </source>
</evidence>
<gene>
    <name evidence="5" type="ORF">ABB55_11990</name>
</gene>
<dbReference type="SUPFAM" id="SSF54631">
    <property type="entry name" value="CBS-domain pair"/>
    <property type="match status" value="1"/>
</dbReference>
<proteinExistence type="predicted"/>
<dbReference type="InterPro" id="IPR000644">
    <property type="entry name" value="CBS_dom"/>
</dbReference>
<dbReference type="InterPro" id="IPR051257">
    <property type="entry name" value="Diverse_CBS-Domain"/>
</dbReference>
<organism evidence="5 6">
    <name type="scientific">Prosthecodimorpha hirschii</name>
    <dbReference type="NCBI Taxonomy" id="665126"/>
    <lineage>
        <taxon>Bacteria</taxon>
        <taxon>Pseudomonadati</taxon>
        <taxon>Pseudomonadota</taxon>
        <taxon>Alphaproteobacteria</taxon>
        <taxon>Hyphomicrobiales</taxon>
        <taxon>Ancalomicrobiaceae</taxon>
        <taxon>Prosthecodimorpha</taxon>
    </lineage>
</organism>
<dbReference type="Proteomes" id="UP000048984">
    <property type="component" value="Unassembled WGS sequence"/>
</dbReference>
<reference evidence="5 6" key="1">
    <citation type="submission" date="2015-09" db="EMBL/GenBank/DDBJ databases">
        <authorList>
            <person name="Jackson K.R."/>
            <person name="Lunt B.L."/>
            <person name="Fisher J.N.B."/>
            <person name="Gardner A.V."/>
            <person name="Bailey M.E."/>
            <person name="Deus L.M."/>
            <person name="Earl A.S."/>
            <person name="Gibby P.D."/>
            <person name="Hartmann K.A."/>
            <person name="Liu J.E."/>
            <person name="Manci A.M."/>
            <person name="Nielsen D.A."/>
            <person name="Solomon M.B."/>
            <person name="Breakwell D.P."/>
            <person name="Burnett S.H."/>
            <person name="Grose J.H."/>
        </authorList>
    </citation>
    <scope>NUCLEOTIDE SEQUENCE [LARGE SCALE GENOMIC DNA]</scope>
    <source>
        <strain evidence="5 6">16</strain>
    </source>
</reference>
<sequence length="604" mass="65671">MPTAFDALNPPFDRLGHDEVERLRRQLDIGYFPPGAVIVEAGRQSDALHVVIKGAVEERDAAGDVTAVLGPKDSFDARAVVHGAADSRFVAAAETLAYLIPRETVLDLVRRNRGFAAFFYSEISRKLDAMARGGMAGGVESVMRARIRDARPRAAAFIPAAASIEAAGHMMRERDVNALFVQDGDRLGIVTGMNLSKAVVLARKPLETPIGDVTHYDMVAVDEDDFVFEALMKMTKSNKRRLAVTRAGAVTGVLEDIDILGLFAGNSQLIPGRIDRAHGLDDLAIAAGDIQEQVGRLQAQGVRVEDIAEITSDLNRRLLARLFHMLAPASIREAGTLIVMGSEGRGEQTVRTDQDNGLILAAPVPEADLDRFRSEFSGALAQFGFPPCPGNVMVSNPVWSATEEVFGRQIRRWVLEPDDEAPMHLGIFFDAIAVAGDPAPLDRVKAAFIAMMRGESAYLAHFAKAIDQFPGPGGVIGTLMATVGREEVIDLKKSGTFPIVHGIRSLAIEHGLAEAGTVARIGRLAEIGLLSAAFARELTGAFRFFSELRLRAQLRAVRVGEPHQERLVRPSDLTSTDRDLLRDALRVVKQFRDIVRSHFKLGLF</sequence>
<dbReference type="STRING" id="665126.ABB55_11990"/>
<protein>
    <recommendedName>
        <fullName evidence="7">Cyclic nucleotide-binding protein</fullName>
    </recommendedName>
</protein>
<dbReference type="PANTHER" id="PTHR43080:SF2">
    <property type="entry name" value="CBS DOMAIN-CONTAINING PROTEIN"/>
    <property type="match status" value="1"/>
</dbReference>
<comment type="caution">
    <text evidence="5">The sequence shown here is derived from an EMBL/GenBank/DDBJ whole genome shotgun (WGS) entry which is preliminary data.</text>
</comment>
<dbReference type="InterPro" id="IPR046342">
    <property type="entry name" value="CBS_dom_sf"/>
</dbReference>
<keyword evidence="6" id="KW-1185">Reference proteome</keyword>
<dbReference type="AlphaFoldDB" id="A0A0P6VQQ4"/>
<dbReference type="PANTHER" id="PTHR43080">
    <property type="entry name" value="CBS DOMAIN-CONTAINING PROTEIN CBSX3, MITOCHONDRIAL"/>
    <property type="match status" value="1"/>
</dbReference>
<evidence type="ECO:0000259" key="3">
    <source>
        <dbReference type="PROSITE" id="PS50042"/>
    </source>
</evidence>
<evidence type="ECO:0000256" key="2">
    <source>
        <dbReference type="PROSITE-ProRule" id="PRU00703"/>
    </source>
</evidence>
<keyword evidence="1 2" id="KW-0129">CBS domain</keyword>
<dbReference type="InterPro" id="IPR018490">
    <property type="entry name" value="cNMP-bd_dom_sf"/>
</dbReference>
<dbReference type="SUPFAM" id="SSF51206">
    <property type="entry name" value="cAMP-binding domain-like"/>
    <property type="match status" value="1"/>
</dbReference>
<dbReference type="Gene3D" id="3.10.580.10">
    <property type="entry name" value="CBS-domain"/>
    <property type="match status" value="1"/>
</dbReference>
<evidence type="ECO:0000259" key="4">
    <source>
        <dbReference type="PROSITE" id="PS51371"/>
    </source>
</evidence>
<dbReference type="Pfam" id="PF00571">
    <property type="entry name" value="CBS"/>
    <property type="match status" value="1"/>
</dbReference>
<accession>A0A0P6VQQ4</accession>
<evidence type="ECO:0000313" key="5">
    <source>
        <dbReference type="EMBL" id="KPL52845.1"/>
    </source>
</evidence>
<name>A0A0P6VQQ4_9HYPH</name>
<dbReference type="GO" id="GO:0008773">
    <property type="term" value="F:[protein-PII] uridylyltransferase activity"/>
    <property type="evidence" value="ECO:0007669"/>
    <property type="project" value="InterPro"/>
</dbReference>
<feature type="domain" description="Cyclic nucleotide-binding" evidence="3">
    <location>
        <begin position="11"/>
        <end position="126"/>
    </location>
</feature>
<dbReference type="Pfam" id="PF10335">
    <property type="entry name" value="DUF294_C"/>
    <property type="match status" value="1"/>
</dbReference>
<dbReference type="InterPro" id="IPR018821">
    <property type="entry name" value="DUF294_put_nucleoTrafse_sb-bd"/>
</dbReference>
<evidence type="ECO:0000313" key="6">
    <source>
        <dbReference type="Proteomes" id="UP000048984"/>
    </source>
</evidence>